<dbReference type="Gene3D" id="3.40.630.30">
    <property type="match status" value="1"/>
</dbReference>
<dbReference type="SUPFAM" id="SSF55729">
    <property type="entry name" value="Acyl-CoA N-acyltransferases (Nat)"/>
    <property type="match status" value="1"/>
</dbReference>
<dbReference type="RefSeq" id="WP_005618208.1">
    <property type="nucleotide sequence ID" value="NZ_CP015230.1"/>
</dbReference>
<dbReference type="Proteomes" id="UP000013243">
    <property type="component" value="Chromosome"/>
</dbReference>
<evidence type="ECO:0000313" key="2">
    <source>
        <dbReference type="EMBL" id="ANP41593.1"/>
    </source>
</evidence>
<evidence type="ECO:0000259" key="1">
    <source>
        <dbReference type="PROSITE" id="PS51186"/>
    </source>
</evidence>
<dbReference type="Pfam" id="PF13302">
    <property type="entry name" value="Acetyltransf_3"/>
    <property type="match status" value="1"/>
</dbReference>
<dbReference type="InterPro" id="IPR051531">
    <property type="entry name" value="N-acetyltransferase"/>
</dbReference>
<dbReference type="STRING" id="1265309.K529_012515"/>
<dbReference type="EMBL" id="CP015230">
    <property type="protein sequence ID" value="ANP41593.1"/>
    <property type="molecule type" value="Genomic_DNA"/>
</dbReference>
<feature type="domain" description="N-acetyltransferase" evidence="1">
    <location>
        <begin position="12"/>
        <end position="166"/>
    </location>
</feature>
<keyword evidence="2" id="KW-0808">Transferase</keyword>
<gene>
    <name evidence="2" type="ORF">K529_012515</name>
</gene>
<proteinExistence type="predicted"/>
<dbReference type="GeneID" id="28250671"/>
<organism evidence="2 3">
    <name type="scientific">Tritonibacter mobilis F1926</name>
    <dbReference type="NCBI Taxonomy" id="1265309"/>
    <lineage>
        <taxon>Bacteria</taxon>
        <taxon>Pseudomonadati</taxon>
        <taxon>Pseudomonadota</taxon>
        <taxon>Alphaproteobacteria</taxon>
        <taxon>Rhodobacterales</taxon>
        <taxon>Paracoccaceae</taxon>
        <taxon>Tritonibacter</taxon>
    </lineage>
</organism>
<protein>
    <submittedName>
        <fullName evidence="2">Acetyltransferase</fullName>
    </submittedName>
</protein>
<dbReference type="InterPro" id="IPR016181">
    <property type="entry name" value="Acyl_CoA_acyltransferase"/>
</dbReference>
<dbReference type="AlphaFoldDB" id="A0A1B1A4T5"/>
<dbReference type="PANTHER" id="PTHR43792">
    <property type="entry name" value="GNAT FAMILY, PUTATIVE (AFU_ORTHOLOGUE AFUA_3G00765)-RELATED-RELATED"/>
    <property type="match status" value="1"/>
</dbReference>
<name>A0A1B1A4T5_9RHOB</name>
<accession>A0A1B1A4T5</accession>
<dbReference type="KEGG" id="rmb:K529_012515"/>
<evidence type="ECO:0000313" key="3">
    <source>
        <dbReference type="Proteomes" id="UP000013243"/>
    </source>
</evidence>
<dbReference type="PROSITE" id="PS51186">
    <property type="entry name" value="GNAT"/>
    <property type="match status" value="1"/>
</dbReference>
<dbReference type="OrthoDB" id="6293260at2"/>
<sequence length="176" mass="19523">MTSAPTIETDRLVLRPHEAGDLEAFWSFYQSDRSRYMDVPSSQSQLWAGLLAEVGSWEIFGWGGLAIETKDGQLAGQVCISQPPHFPELELGWIVFEGFEGFGYAFEAASAMRDFAFEILEVSTLVSYIDRDNRRSVLLAERMGAVLDPDAATYDTVDLVYRHAPDSTGPGLEAYA</sequence>
<reference evidence="2 3" key="1">
    <citation type="journal article" date="2016" name="ISME J.">
        <title>Global occurrence and heterogeneity of the Roseobacter-clade species Ruegeria mobilis.</title>
        <authorList>
            <person name="Sonnenschein E."/>
            <person name="Gram L."/>
        </authorList>
    </citation>
    <scope>NUCLEOTIDE SEQUENCE [LARGE SCALE GENOMIC DNA]</scope>
    <source>
        <strain evidence="2 3">F1926</strain>
    </source>
</reference>
<dbReference type="InterPro" id="IPR000182">
    <property type="entry name" value="GNAT_dom"/>
</dbReference>
<dbReference type="PANTHER" id="PTHR43792:SF1">
    <property type="entry name" value="N-ACETYLTRANSFERASE DOMAIN-CONTAINING PROTEIN"/>
    <property type="match status" value="1"/>
</dbReference>
<dbReference type="GO" id="GO:0016747">
    <property type="term" value="F:acyltransferase activity, transferring groups other than amino-acyl groups"/>
    <property type="evidence" value="ECO:0007669"/>
    <property type="project" value="InterPro"/>
</dbReference>